<dbReference type="Pfam" id="PF02470">
    <property type="entry name" value="MlaD"/>
    <property type="match status" value="1"/>
</dbReference>
<evidence type="ECO:0000256" key="1">
    <source>
        <dbReference type="SAM" id="MobiDB-lite"/>
    </source>
</evidence>
<dbReference type="EMBL" id="VUJV01000003">
    <property type="protein sequence ID" value="KAA1419345.1"/>
    <property type="molecule type" value="Genomic_DNA"/>
</dbReference>
<dbReference type="InterPro" id="IPR024516">
    <property type="entry name" value="Mce_C"/>
</dbReference>
<dbReference type="PANTHER" id="PTHR33371:SF18">
    <property type="entry name" value="MCE-FAMILY PROTEIN MCE3C"/>
    <property type="match status" value="1"/>
</dbReference>
<reference evidence="5 6" key="2">
    <citation type="submission" date="2019-09" db="EMBL/GenBank/DDBJ databases">
        <authorList>
            <person name="Jin C."/>
        </authorList>
    </citation>
    <scope>NUCLEOTIDE SEQUENCE [LARGE SCALE GENOMIC DNA]</scope>
    <source>
        <strain evidence="5 6">BN130099</strain>
    </source>
</reference>
<keyword evidence="2" id="KW-1133">Transmembrane helix</keyword>
<evidence type="ECO:0000259" key="3">
    <source>
        <dbReference type="Pfam" id="PF02470"/>
    </source>
</evidence>
<organism evidence="5 6">
    <name type="scientific">Nocardioides humilatus</name>
    <dbReference type="NCBI Taxonomy" id="2607660"/>
    <lineage>
        <taxon>Bacteria</taxon>
        <taxon>Bacillati</taxon>
        <taxon>Actinomycetota</taxon>
        <taxon>Actinomycetes</taxon>
        <taxon>Propionibacteriales</taxon>
        <taxon>Nocardioidaceae</taxon>
        <taxon>Nocardioides</taxon>
    </lineage>
</organism>
<evidence type="ECO:0000313" key="6">
    <source>
        <dbReference type="Proteomes" id="UP000325003"/>
    </source>
</evidence>
<dbReference type="NCBIfam" id="TIGR00996">
    <property type="entry name" value="Mtu_fam_mce"/>
    <property type="match status" value="1"/>
</dbReference>
<dbReference type="RefSeq" id="WP_149728679.1">
    <property type="nucleotide sequence ID" value="NZ_VUJV01000003.1"/>
</dbReference>
<feature type="domain" description="Mce/MlaD" evidence="3">
    <location>
        <begin position="39"/>
        <end position="112"/>
    </location>
</feature>
<dbReference type="Proteomes" id="UP000325003">
    <property type="component" value="Unassembled WGS sequence"/>
</dbReference>
<dbReference type="AlphaFoldDB" id="A0A5B1LF87"/>
<dbReference type="GO" id="GO:0005576">
    <property type="term" value="C:extracellular region"/>
    <property type="evidence" value="ECO:0007669"/>
    <property type="project" value="TreeGrafter"/>
</dbReference>
<keyword evidence="2" id="KW-0472">Membrane</keyword>
<feature type="region of interest" description="Disordered" evidence="1">
    <location>
        <begin position="321"/>
        <end position="340"/>
    </location>
</feature>
<comment type="caution">
    <text evidence="5">The sequence shown here is derived from an EMBL/GenBank/DDBJ whole genome shotgun (WGS) entry which is preliminary data.</text>
</comment>
<feature type="transmembrane region" description="Helical" evidence="2">
    <location>
        <begin position="12"/>
        <end position="36"/>
    </location>
</feature>
<evidence type="ECO:0000259" key="4">
    <source>
        <dbReference type="Pfam" id="PF11887"/>
    </source>
</evidence>
<gene>
    <name evidence="5" type="ORF">F0U44_12960</name>
</gene>
<feature type="domain" description="Mammalian cell entry C-terminal" evidence="4">
    <location>
        <begin position="116"/>
        <end position="288"/>
    </location>
</feature>
<proteinExistence type="predicted"/>
<dbReference type="Pfam" id="PF11887">
    <property type="entry name" value="Mce4_CUP1"/>
    <property type="match status" value="1"/>
</dbReference>
<evidence type="ECO:0000256" key="2">
    <source>
        <dbReference type="SAM" id="Phobius"/>
    </source>
</evidence>
<evidence type="ECO:0000313" key="5">
    <source>
        <dbReference type="EMBL" id="KAA1419345.1"/>
    </source>
</evidence>
<sequence length="340" mass="36038">MKAFSERNPAWIAVIGTVVLMAGCLTAFFSSSLPVIGSGTSYEARFTEAAGLAESNEVRIAGVKVGKVTGVRLDGTEVVVAFSVKDAWLGNRTTAAIKIKTLLGQKYLALDPAGDHELDPADPIPVERTTVPFDIAEATSGLATHLEEIDVDQLATSFRAMSAAFEDSPADVRAMLDGLSGLATTISGRDTELATLLRGMRGVSGTLADLDGEVGDLLTDGDLLLAELDGRREAMRRLLRGTDKLARQVVAVIGDNDDALAPALAKLDRVSRILQRNGGHIDEALRLLGPYYTLLTDATGSGPWVDGYLCGLFTEVDGVPRPQLDPRQPRNCHPEAGGGR</sequence>
<protein>
    <submittedName>
        <fullName evidence="5">MCE family protein</fullName>
    </submittedName>
</protein>
<name>A0A5B1LF87_9ACTN</name>
<keyword evidence="6" id="KW-1185">Reference proteome</keyword>
<dbReference type="InterPro" id="IPR003399">
    <property type="entry name" value="Mce/MlaD"/>
</dbReference>
<dbReference type="PROSITE" id="PS51257">
    <property type="entry name" value="PROKAR_LIPOPROTEIN"/>
    <property type="match status" value="1"/>
</dbReference>
<dbReference type="PANTHER" id="PTHR33371">
    <property type="entry name" value="INTERMEMBRANE PHOSPHOLIPID TRANSPORT SYSTEM BINDING PROTEIN MLAD-RELATED"/>
    <property type="match status" value="1"/>
</dbReference>
<reference evidence="5 6" key="1">
    <citation type="submission" date="2019-09" db="EMBL/GenBank/DDBJ databases">
        <title>Nocardioides panacisoli sp. nov., isolated from the soil of a ginseng field.</title>
        <authorList>
            <person name="Cho C."/>
        </authorList>
    </citation>
    <scope>NUCLEOTIDE SEQUENCE [LARGE SCALE GENOMIC DNA]</scope>
    <source>
        <strain evidence="5 6">BN130099</strain>
    </source>
</reference>
<dbReference type="PRINTS" id="PR01782">
    <property type="entry name" value="MCEVIRFACTOR"/>
</dbReference>
<dbReference type="InterPro" id="IPR005693">
    <property type="entry name" value="Mce"/>
</dbReference>
<keyword evidence="2" id="KW-0812">Transmembrane</keyword>
<accession>A0A5B1LF87</accession>
<dbReference type="InterPro" id="IPR052336">
    <property type="entry name" value="MlaD_Phospholipid_Transporter"/>
</dbReference>